<protein>
    <recommendedName>
        <fullName evidence="13 14">Replicative DNA helicase</fullName>
        <ecNumber evidence="13 14">5.6.2.3</ecNumber>
    </recommendedName>
</protein>
<dbReference type="CDD" id="cd00984">
    <property type="entry name" value="DnaB_C"/>
    <property type="match status" value="1"/>
</dbReference>
<dbReference type="KEGG" id="gso:PH603_09560"/>
<evidence type="ECO:0000259" key="16">
    <source>
        <dbReference type="PROSITE" id="PS51199"/>
    </source>
</evidence>
<keyword evidence="9 14" id="KW-0238">DNA-binding</keyword>
<evidence type="ECO:0000256" key="10">
    <source>
        <dbReference type="ARBA" id="ARBA00023235"/>
    </source>
</evidence>
<evidence type="ECO:0000256" key="4">
    <source>
        <dbReference type="ARBA" id="ARBA00022705"/>
    </source>
</evidence>
<dbReference type="PROSITE" id="PS51199">
    <property type="entry name" value="SF4_HELICASE"/>
    <property type="match status" value="1"/>
</dbReference>
<evidence type="ECO:0000256" key="12">
    <source>
        <dbReference type="ARBA" id="ARBA00048954"/>
    </source>
</evidence>
<dbReference type="FunFam" id="1.10.860.10:FF:000001">
    <property type="entry name" value="Replicative DNA helicase"/>
    <property type="match status" value="1"/>
</dbReference>
<dbReference type="AlphaFoldDB" id="A0AAF0BJ74"/>
<dbReference type="GO" id="GO:0005524">
    <property type="term" value="F:ATP binding"/>
    <property type="evidence" value="ECO:0007669"/>
    <property type="project" value="UniProtKB-UniRule"/>
</dbReference>
<dbReference type="InterPro" id="IPR007694">
    <property type="entry name" value="DNA_helicase_DnaB-like_C"/>
</dbReference>
<evidence type="ECO:0000256" key="3">
    <source>
        <dbReference type="ARBA" id="ARBA00022515"/>
    </source>
</evidence>
<feature type="domain" description="SF4 helicase" evidence="16">
    <location>
        <begin position="195"/>
        <end position="502"/>
    </location>
</feature>
<reference evidence="17" key="1">
    <citation type="submission" date="2023-01" db="EMBL/GenBank/DDBJ databases">
        <title>The genome sequence of Kordiimonadaceae bacterium 6D33.</title>
        <authorList>
            <person name="Liu Y."/>
        </authorList>
    </citation>
    <scope>NUCLEOTIDE SEQUENCE</scope>
    <source>
        <strain evidence="17">6D33</strain>
    </source>
</reference>
<evidence type="ECO:0000313" key="17">
    <source>
        <dbReference type="EMBL" id="WCL52784.1"/>
    </source>
</evidence>
<evidence type="ECO:0000256" key="2">
    <source>
        <dbReference type="ARBA" id="ARBA00011643"/>
    </source>
</evidence>
<dbReference type="InterPro" id="IPR007693">
    <property type="entry name" value="DNA_helicase_DnaB-like_N"/>
</dbReference>
<evidence type="ECO:0000256" key="15">
    <source>
        <dbReference type="SAM" id="MobiDB-lite"/>
    </source>
</evidence>
<keyword evidence="6 14" id="KW-0378">Hydrolase</keyword>
<feature type="region of interest" description="Disordered" evidence="15">
    <location>
        <begin position="1"/>
        <end position="22"/>
    </location>
</feature>
<dbReference type="SUPFAM" id="SSF52540">
    <property type="entry name" value="P-loop containing nucleoside triphosphate hydrolases"/>
    <property type="match status" value="1"/>
</dbReference>
<dbReference type="InterPro" id="IPR027417">
    <property type="entry name" value="P-loop_NTPase"/>
</dbReference>
<dbReference type="Gene3D" id="3.40.50.300">
    <property type="entry name" value="P-loop containing nucleotide triphosphate hydrolases"/>
    <property type="match status" value="1"/>
</dbReference>
<organism evidence="17 18">
    <name type="scientific">Gimibacter soli</name>
    <dbReference type="NCBI Taxonomy" id="3024400"/>
    <lineage>
        <taxon>Bacteria</taxon>
        <taxon>Pseudomonadati</taxon>
        <taxon>Pseudomonadota</taxon>
        <taxon>Alphaproteobacteria</taxon>
        <taxon>Kordiimonadales</taxon>
        <taxon>Temperatibacteraceae</taxon>
        <taxon>Gimibacter</taxon>
    </lineage>
</organism>
<dbReference type="GO" id="GO:0043139">
    <property type="term" value="F:5'-3' DNA helicase activity"/>
    <property type="evidence" value="ECO:0007669"/>
    <property type="project" value="UniProtKB-EC"/>
</dbReference>
<evidence type="ECO:0000256" key="11">
    <source>
        <dbReference type="ARBA" id="ARBA00044932"/>
    </source>
</evidence>
<comment type="subunit">
    <text evidence="2">Homohexamer.</text>
</comment>
<evidence type="ECO:0000256" key="5">
    <source>
        <dbReference type="ARBA" id="ARBA00022741"/>
    </source>
</evidence>
<dbReference type="NCBIfam" id="TIGR00665">
    <property type="entry name" value="DnaB"/>
    <property type="match status" value="1"/>
</dbReference>
<dbReference type="GO" id="GO:0005829">
    <property type="term" value="C:cytosol"/>
    <property type="evidence" value="ECO:0007669"/>
    <property type="project" value="TreeGrafter"/>
</dbReference>
<dbReference type="InterPro" id="IPR036185">
    <property type="entry name" value="DNA_heli_DnaB-like_N_sf"/>
</dbReference>
<keyword evidence="3 14" id="KW-0639">Primosome</keyword>
<accession>A0AAF0BJ74</accession>
<dbReference type="GO" id="GO:0016787">
    <property type="term" value="F:hydrolase activity"/>
    <property type="evidence" value="ECO:0007669"/>
    <property type="project" value="UniProtKB-KW"/>
</dbReference>
<dbReference type="SUPFAM" id="SSF48024">
    <property type="entry name" value="N-terminal domain of DnaB helicase"/>
    <property type="match status" value="1"/>
</dbReference>
<dbReference type="Proteomes" id="UP001217500">
    <property type="component" value="Chromosome"/>
</dbReference>
<dbReference type="PANTHER" id="PTHR30153:SF2">
    <property type="entry name" value="REPLICATIVE DNA HELICASE"/>
    <property type="match status" value="1"/>
</dbReference>
<evidence type="ECO:0000256" key="14">
    <source>
        <dbReference type="RuleBase" id="RU362085"/>
    </source>
</evidence>
<dbReference type="NCBIfam" id="NF006606">
    <property type="entry name" value="PRK09165.1"/>
    <property type="match status" value="1"/>
</dbReference>
<dbReference type="GO" id="GO:0006269">
    <property type="term" value="P:DNA replication, synthesis of primer"/>
    <property type="evidence" value="ECO:0007669"/>
    <property type="project" value="UniProtKB-UniRule"/>
</dbReference>
<evidence type="ECO:0000256" key="6">
    <source>
        <dbReference type="ARBA" id="ARBA00022801"/>
    </source>
</evidence>
<comment type="similarity">
    <text evidence="1 14">Belongs to the helicase family. DnaB subfamily.</text>
</comment>
<evidence type="ECO:0000256" key="13">
    <source>
        <dbReference type="NCBIfam" id="TIGR00665"/>
    </source>
</evidence>
<keyword evidence="10" id="KW-0413">Isomerase</keyword>
<dbReference type="InterPro" id="IPR016136">
    <property type="entry name" value="DNA_helicase_N/primase_C"/>
</dbReference>
<gene>
    <name evidence="17" type="ORF">PH603_09560</name>
</gene>
<evidence type="ECO:0000256" key="9">
    <source>
        <dbReference type="ARBA" id="ARBA00023125"/>
    </source>
</evidence>
<keyword evidence="7 14" id="KW-0347">Helicase</keyword>
<dbReference type="EC" id="5.6.2.3" evidence="13 14"/>
<comment type="catalytic activity">
    <reaction evidence="12 14">
        <text>ATP + H2O = ADP + phosphate + H(+)</text>
        <dbReference type="Rhea" id="RHEA:13065"/>
        <dbReference type="ChEBI" id="CHEBI:15377"/>
        <dbReference type="ChEBI" id="CHEBI:15378"/>
        <dbReference type="ChEBI" id="CHEBI:30616"/>
        <dbReference type="ChEBI" id="CHEBI:43474"/>
        <dbReference type="ChEBI" id="CHEBI:456216"/>
        <dbReference type="EC" id="5.6.2.3"/>
    </reaction>
</comment>
<dbReference type="Gene3D" id="1.10.860.10">
    <property type="entry name" value="DNAb Helicase, Chain A"/>
    <property type="match status" value="1"/>
</dbReference>
<dbReference type="EMBL" id="CP116805">
    <property type="protein sequence ID" value="WCL52784.1"/>
    <property type="molecule type" value="Genomic_DNA"/>
</dbReference>
<keyword evidence="8 14" id="KW-0067">ATP-binding</keyword>
<proteinExistence type="inferred from homology"/>
<comment type="function">
    <text evidence="11 14">The main replicative DNA helicase, it participates in initiation and elongation during chromosome replication. Travels ahead of the DNA replisome, separating dsDNA into templates for DNA synthesis. A processive ATP-dependent 5'-3' DNA helicase it has DNA-dependent ATPase activity.</text>
</comment>
<dbReference type="GO" id="GO:1990077">
    <property type="term" value="C:primosome complex"/>
    <property type="evidence" value="ECO:0007669"/>
    <property type="project" value="UniProtKB-UniRule"/>
</dbReference>
<dbReference type="Pfam" id="PF00772">
    <property type="entry name" value="DnaB"/>
    <property type="match status" value="1"/>
</dbReference>
<evidence type="ECO:0000313" key="18">
    <source>
        <dbReference type="Proteomes" id="UP001217500"/>
    </source>
</evidence>
<keyword evidence="5 14" id="KW-0547">Nucleotide-binding</keyword>
<dbReference type="GO" id="GO:0003677">
    <property type="term" value="F:DNA binding"/>
    <property type="evidence" value="ECO:0007669"/>
    <property type="project" value="UniProtKB-UniRule"/>
</dbReference>
<keyword evidence="18" id="KW-1185">Reference proteome</keyword>
<evidence type="ECO:0000256" key="1">
    <source>
        <dbReference type="ARBA" id="ARBA00008428"/>
    </source>
</evidence>
<dbReference type="RefSeq" id="WP_289502195.1">
    <property type="nucleotide sequence ID" value="NZ_CP116805.1"/>
</dbReference>
<dbReference type="Pfam" id="PF03796">
    <property type="entry name" value="DnaB_C"/>
    <property type="match status" value="1"/>
</dbReference>
<keyword evidence="4 14" id="KW-0235">DNA replication</keyword>
<name>A0AAF0BJ74_9PROT</name>
<evidence type="ECO:0000256" key="8">
    <source>
        <dbReference type="ARBA" id="ARBA00022840"/>
    </source>
</evidence>
<evidence type="ECO:0000256" key="7">
    <source>
        <dbReference type="ARBA" id="ARBA00022806"/>
    </source>
</evidence>
<sequence length="509" mass="56791">MEVLRTTRAAENENETGLSYRQPPHNLEAEQALLGAILVNNEAVQKVQDFLLPDHFYEPVHGRIYLSILKLMDKNQIADPVKLKPYFEHDEALADVGGAQYLVRLAASAATIINAEDYGRTIYDLATRRALIQIGEQMVIDAYDAEVDAEATEQIAEAEKRLFDLAELGQAESGSQPFYRALQKAVENIKSAYQDPDSLSGVTTGLTKLNDQIGGLHNSDLVILAGRPAMGKTALATNIAFNAAKRYADDKVAGADMSRSKGAVVGFFSLEMSADQLAARVLSDRANLHYQGHDTIQSHAMRQGKLTKEQFEAIARAAIELEDVPLFIDDTPALSIAGLRTRARRLKRQHNLGLVIVDYLQLLRGTAKGGGESRVQEVSEITRGLKALAKELHVPVIALSQLSRTVESRENKRPMLSDLRESGSIEQDADMVMFVFREEYYKEKDKPSESDQEKMLQWRAEMEQLYGRAECIIGKQRHGPVGTVHLRFDKEVTRFSDLVDEDHLPERFE</sequence>
<dbReference type="PANTHER" id="PTHR30153">
    <property type="entry name" value="REPLICATIVE DNA HELICASE DNAB"/>
    <property type="match status" value="1"/>
</dbReference>
<dbReference type="InterPro" id="IPR007692">
    <property type="entry name" value="DNA_helicase_DnaB"/>
</dbReference>